<dbReference type="SUPFAM" id="SSF53448">
    <property type="entry name" value="Nucleotide-diphospho-sugar transferases"/>
    <property type="match status" value="1"/>
</dbReference>
<dbReference type="InterPro" id="IPR008630">
    <property type="entry name" value="Glyco_trans_34"/>
</dbReference>
<reference evidence="4 5" key="1">
    <citation type="journal article" date="2018" name="Front. Microbiol.">
        <title>Genomic and genetic insights into a cosmopolitan fungus, Paecilomyces variotii (Eurotiales).</title>
        <authorList>
            <person name="Urquhart A.S."/>
            <person name="Mondo S.J."/>
            <person name="Makela M.R."/>
            <person name="Hane J.K."/>
            <person name="Wiebenga A."/>
            <person name="He G."/>
            <person name="Mihaltcheva S."/>
            <person name="Pangilinan J."/>
            <person name="Lipzen A."/>
            <person name="Barry K."/>
            <person name="de Vries R.P."/>
            <person name="Grigoriev I.V."/>
            <person name="Idnurm A."/>
        </authorList>
    </citation>
    <scope>NUCLEOTIDE SEQUENCE [LARGE SCALE GENOMIC DNA]</scope>
    <source>
        <strain evidence="4 5">CBS 101075</strain>
    </source>
</reference>
<name>A0A443HJE7_BYSSP</name>
<dbReference type="GO" id="GO:0006487">
    <property type="term" value="P:protein N-linked glycosylation"/>
    <property type="evidence" value="ECO:0007669"/>
    <property type="project" value="TreeGrafter"/>
</dbReference>
<dbReference type="GO" id="GO:0016757">
    <property type="term" value="F:glycosyltransferase activity"/>
    <property type="evidence" value="ECO:0007669"/>
    <property type="project" value="UniProtKB-KW"/>
</dbReference>
<organism evidence="4 5">
    <name type="scientific">Byssochlamys spectabilis</name>
    <name type="common">Paecilomyces variotii</name>
    <dbReference type="NCBI Taxonomy" id="264951"/>
    <lineage>
        <taxon>Eukaryota</taxon>
        <taxon>Fungi</taxon>
        <taxon>Dikarya</taxon>
        <taxon>Ascomycota</taxon>
        <taxon>Pezizomycotina</taxon>
        <taxon>Eurotiomycetes</taxon>
        <taxon>Eurotiomycetidae</taxon>
        <taxon>Eurotiales</taxon>
        <taxon>Thermoascaceae</taxon>
        <taxon>Paecilomyces</taxon>
    </lineage>
</organism>
<accession>A0A443HJE7</accession>
<keyword evidence="3 4" id="KW-0808">Transferase</keyword>
<dbReference type="PANTHER" id="PTHR31306">
    <property type="entry name" value="ALPHA-1,6-MANNOSYLTRANSFERASE MNN11-RELATED"/>
    <property type="match status" value="1"/>
</dbReference>
<dbReference type="VEuPathDB" id="FungiDB:C8Q69DRAFT_113641"/>
<protein>
    <submittedName>
        <fullName evidence="4">Galactosyl transferase GMA12/MNN10 family protein</fullName>
    </submittedName>
</protein>
<dbReference type="Proteomes" id="UP000283841">
    <property type="component" value="Unassembled WGS sequence"/>
</dbReference>
<keyword evidence="2" id="KW-0328">Glycosyltransferase</keyword>
<comment type="caution">
    <text evidence="4">The sequence shown here is derived from an EMBL/GenBank/DDBJ whole genome shotgun (WGS) entry which is preliminary data.</text>
</comment>
<evidence type="ECO:0000256" key="3">
    <source>
        <dbReference type="ARBA" id="ARBA00022679"/>
    </source>
</evidence>
<evidence type="ECO:0000256" key="2">
    <source>
        <dbReference type="ARBA" id="ARBA00022676"/>
    </source>
</evidence>
<evidence type="ECO:0000256" key="1">
    <source>
        <dbReference type="ARBA" id="ARBA00005664"/>
    </source>
</evidence>
<dbReference type="GeneID" id="39594419"/>
<dbReference type="EMBL" id="RCNU01000015">
    <property type="protein sequence ID" value="RWQ91981.1"/>
    <property type="molecule type" value="Genomic_DNA"/>
</dbReference>
<dbReference type="PANTHER" id="PTHR31306:SF8">
    <property type="entry name" value="GLYCOSYLTRANSFERASE FAMILY 34 PROTEIN"/>
    <property type="match status" value="1"/>
</dbReference>
<keyword evidence="5" id="KW-1185">Reference proteome</keyword>
<dbReference type="RefSeq" id="XP_028481626.1">
    <property type="nucleotide sequence ID" value="XM_028625142.1"/>
</dbReference>
<sequence length="301" mass="35363">MIFLNCRDQRPRLRPVLHVALVLLAFSWLLHSFHRYNSTENDVSPLSRRKVGKVMAIYGNHTIYKRTMATHEKQSRRLGYPLFVLESPILDSYWNKYAIILSVMLQELAKPADKRLEWLFWFDADTVIMNPYIPLETFLPPPQLSDIHLLLTKDWNGINNGVFPIRVHRWSVEFLTAAISYPVIHPDVYLHWPDQSAMSNLIQDNDYFSRSIIHCPLRWFNAYMRSPDGEELNPDSPPEYQVHPGDLLVHFPGTPADHLDQTLEPYLAIAEAHRAEWELPLEQTEYIEQTQEFWRPKLSHP</sequence>
<dbReference type="GO" id="GO:0000139">
    <property type="term" value="C:Golgi membrane"/>
    <property type="evidence" value="ECO:0007669"/>
    <property type="project" value="TreeGrafter"/>
</dbReference>
<proteinExistence type="inferred from homology"/>
<comment type="similarity">
    <text evidence="1">Belongs to the glycosyltransferase 34 family.</text>
</comment>
<dbReference type="Pfam" id="PF05637">
    <property type="entry name" value="Glyco_transf_34"/>
    <property type="match status" value="1"/>
</dbReference>
<gene>
    <name evidence="4" type="ORF">C8Q69DRAFT_113641</name>
</gene>
<dbReference type="AlphaFoldDB" id="A0A443HJE7"/>
<dbReference type="Gene3D" id="3.90.550.10">
    <property type="entry name" value="Spore Coat Polysaccharide Biosynthesis Protein SpsA, Chain A"/>
    <property type="match status" value="1"/>
</dbReference>
<evidence type="ECO:0000313" key="5">
    <source>
        <dbReference type="Proteomes" id="UP000283841"/>
    </source>
</evidence>
<evidence type="ECO:0000313" key="4">
    <source>
        <dbReference type="EMBL" id="RWQ91981.1"/>
    </source>
</evidence>
<dbReference type="InterPro" id="IPR029044">
    <property type="entry name" value="Nucleotide-diphossugar_trans"/>
</dbReference>
<dbReference type="STRING" id="264951.A0A443HJE7"/>